<protein>
    <submittedName>
        <fullName evidence="1">Tat (Twin-arginine translocation) pathway signal sequence</fullName>
    </submittedName>
</protein>
<dbReference type="InterPro" id="IPR009078">
    <property type="entry name" value="Ferritin-like_SF"/>
</dbReference>
<keyword evidence="2" id="KW-1185">Reference proteome</keyword>
<reference evidence="1 2" key="1">
    <citation type="submission" date="2016-10" db="EMBL/GenBank/DDBJ databases">
        <authorList>
            <person name="Varghese N."/>
            <person name="Submissions S."/>
        </authorList>
    </citation>
    <scope>NUCLEOTIDE SEQUENCE [LARGE SCALE GENOMIC DNA]</scope>
    <source>
        <strain evidence="1 2">DSM 17997</strain>
    </source>
</reference>
<evidence type="ECO:0000313" key="2">
    <source>
        <dbReference type="Proteomes" id="UP000199663"/>
    </source>
</evidence>
<dbReference type="EMBL" id="FNQC01000009">
    <property type="protein sequence ID" value="SDZ29141.1"/>
    <property type="molecule type" value="Genomic_DNA"/>
</dbReference>
<proteinExistence type="predicted"/>
<sequence>MSKTNQVKEDTKSVFQNKGSRRNFLKYSGAGIATAGILLMGCEDNENMVPDLDGVVNLGSGDVGVLNYAYVLEQLEAAFYINVVTNLYRNISDVERTMMEDLRNHEVAHRDFLKAALGSNAIGELTFDFSSVNFNNRESVLATAKVFEDLGVAAYNGAGKLLQNPDFLLIAGKIVSVEARHAAAIRSILDSDPKSFAGNDVIDANGLDRAFEPAMVLNAASTFILNKINASQLPTS</sequence>
<evidence type="ECO:0000313" key="1">
    <source>
        <dbReference type="EMBL" id="SDZ29141.1"/>
    </source>
</evidence>
<dbReference type="SUPFAM" id="SSF47240">
    <property type="entry name" value="Ferritin-like"/>
    <property type="match status" value="1"/>
</dbReference>
<gene>
    <name evidence="1" type="ORF">SAMN05444412_109118</name>
</gene>
<dbReference type="NCBIfam" id="TIGR01409">
    <property type="entry name" value="TAT_signal_seq"/>
    <property type="match status" value="1"/>
</dbReference>
<comment type="caution">
    <text evidence="1">The sequence shown here is derived from an EMBL/GenBank/DDBJ whole genome shotgun (WGS) entry which is preliminary data.</text>
</comment>
<organism evidence="1 2">
    <name type="scientific">Rhodonellum ikkaensis</name>
    <dbReference type="NCBI Taxonomy" id="336829"/>
    <lineage>
        <taxon>Bacteria</taxon>
        <taxon>Pseudomonadati</taxon>
        <taxon>Bacteroidota</taxon>
        <taxon>Cytophagia</taxon>
        <taxon>Cytophagales</taxon>
        <taxon>Cytophagaceae</taxon>
        <taxon>Rhodonellum</taxon>
    </lineage>
</organism>
<name>A0A1H3RV59_9BACT</name>
<dbReference type="InterPro" id="IPR019546">
    <property type="entry name" value="TAT_signal_bac_arc"/>
</dbReference>
<dbReference type="Pfam" id="PF13668">
    <property type="entry name" value="Ferritin_2"/>
    <property type="match status" value="1"/>
</dbReference>
<dbReference type="RefSeq" id="WP_019598375.1">
    <property type="nucleotide sequence ID" value="NZ_FNQC01000009.1"/>
</dbReference>
<dbReference type="Proteomes" id="UP000199663">
    <property type="component" value="Unassembled WGS sequence"/>
</dbReference>
<accession>A0A1H3RV59</accession>